<accession>A0A6C0H8P5</accession>
<evidence type="ECO:0000313" key="1">
    <source>
        <dbReference type="EMBL" id="QHT76972.1"/>
    </source>
</evidence>
<proteinExistence type="predicted"/>
<organism evidence="1">
    <name type="scientific">viral metagenome</name>
    <dbReference type="NCBI Taxonomy" id="1070528"/>
    <lineage>
        <taxon>unclassified sequences</taxon>
        <taxon>metagenomes</taxon>
        <taxon>organismal metagenomes</taxon>
    </lineage>
</organism>
<sequence>MVKIIYLIILLHSIFIYNKSNFRYYGTIFFRCYQQI</sequence>
<dbReference type="EMBL" id="MN739910">
    <property type="protein sequence ID" value="QHT76972.1"/>
    <property type="molecule type" value="Genomic_DNA"/>
</dbReference>
<dbReference type="AlphaFoldDB" id="A0A6C0H8P5"/>
<protein>
    <submittedName>
        <fullName evidence="1">Uncharacterized protein</fullName>
    </submittedName>
</protein>
<reference evidence="1" key="1">
    <citation type="journal article" date="2020" name="Nature">
        <title>Giant virus diversity and host interactions through global metagenomics.</title>
        <authorList>
            <person name="Schulz F."/>
            <person name="Roux S."/>
            <person name="Paez-Espino D."/>
            <person name="Jungbluth S."/>
            <person name="Walsh D.A."/>
            <person name="Denef V.J."/>
            <person name="McMahon K.D."/>
            <person name="Konstantinidis K.T."/>
            <person name="Eloe-Fadrosh E.A."/>
            <person name="Kyrpides N.C."/>
            <person name="Woyke T."/>
        </authorList>
    </citation>
    <scope>NUCLEOTIDE SEQUENCE</scope>
    <source>
        <strain evidence="1">GVMAG-M-3300023179-82</strain>
    </source>
</reference>
<name>A0A6C0H8P5_9ZZZZ</name>